<reference evidence="16 17" key="1">
    <citation type="submission" date="2016-02" db="EMBL/GenBank/DDBJ databases">
        <authorList>
            <person name="Wen L."/>
            <person name="He K."/>
            <person name="Yang H."/>
        </authorList>
    </citation>
    <scope>NUCLEOTIDE SEQUENCE [LARGE SCALE GENOMIC DNA]</scope>
    <source>
        <strain evidence="16 17">CV41</strain>
    </source>
</reference>
<evidence type="ECO:0000256" key="12">
    <source>
        <dbReference type="PROSITE-ProRule" id="PRU01360"/>
    </source>
</evidence>
<dbReference type="InterPro" id="IPR012910">
    <property type="entry name" value="Plug_dom"/>
</dbReference>
<dbReference type="STRING" id="1548208.AXK12_03305"/>
<dbReference type="SUPFAM" id="SSF56935">
    <property type="entry name" value="Porins"/>
    <property type="match status" value="1"/>
</dbReference>
<dbReference type="InterPro" id="IPR039426">
    <property type="entry name" value="TonB-dep_rcpt-like"/>
</dbReference>
<dbReference type="PANTHER" id="PTHR32552:SF68">
    <property type="entry name" value="FERRICHROME OUTER MEMBRANE TRANSPORTER_PHAGE RECEPTOR"/>
    <property type="match status" value="1"/>
</dbReference>
<dbReference type="Pfam" id="PF00593">
    <property type="entry name" value="TonB_dep_Rec_b-barrel"/>
    <property type="match status" value="1"/>
</dbReference>
<dbReference type="InterPro" id="IPR036942">
    <property type="entry name" value="Beta-barrel_TonB_sf"/>
</dbReference>
<evidence type="ECO:0000256" key="9">
    <source>
        <dbReference type="ARBA" id="ARBA00023077"/>
    </source>
</evidence>
<evidence type="ECO:0000256" key="1">
    <source>
        <dbReference type="ARBA" id="ARBA00004571"/>
    </source>
</evidence>
<evidence type="ECO:0000313" key="17">
    <source>
        <dbReference type="Proteomes" id="UP000071392"/>
    </source>
</evidence>
<dbReference type="GO" id="GO:0009279">
    <property type="term" value="C:cell outer membrane"/>
    <property type="evidence" value="ECO:0007669"/>
    <property type="project" value="UniProtKB-SubCell"/>
</dbReference>
<dbReference type="AlphaFoldDB" id="A0A139SPI2"/>
<keyword evidence="7" id="KW-0408">Iron</keyword>
<evidence type="ECO:0000256" key="7">
    <source>
        <dbReference type="ARBA" id="ARBA00023004"/>
    </source>
</evidence>
<evidence type="ECO:0000256" key="8">
    <source>
        <dbReference type="ARBA" id="ARBA00023065"/>
    </source>
</evidence>
<feature type="domain" description="TonB-dependent receptor plug" evidence="15">
    <location>
        <begin position="53"/>
        <end position="149"/>
    </location>
</feature>
<evidence type="ECO:0000256" key="4">
    <source>
        <dbReference type="ARBA" id="ARBA00022496"/>
    </source>
</evidence>
<comment type="caution">
    <text evidence="16">The sequence shown here is derived from an EMBL/GenBank/DDBJ whole genome shotgun (WGS) entry which is preliminary data.</text>
</comment>
<evidence type="ECO:0000256" key="10">
    <source>
        <dbReference type="ARBA" id="ARBA00023136"/>
    </source>
</evidence>
<evidence type="ECO:0000313" key="16">
    <source>
        <dbReference type="EMBL" id="KXU36456.1"/>
    </source>
</evidence>
<comment type="subcellular location">
    <subcellularLocation>
        <location evidence="1 12">Cell outer membrane</location>
        <topology evidence="1 12">Multi-pass membrane protein</topology>
    </subcellularLocation>
</comment>
<dbReference type="Pfam" id="PF07715">
    <property type="entry name" value="Plug"/>
    <property type="match status" value="1"/>
</dbReference>
<evidence type="ECO:0000256" key="2">
    <source>
        <dbReference type="ARBA" id="ARBA00022448"/>
    </source>
</evidence>
<keyword evidence="4" id="KW-0410">Iron transport</keyword>
<dbReference type="PANTHER" id="PTHR32552">
    <property type="entry name" value="FERRICHROME IRON RECEPTOR-RELATED"/>
    <property type="match status" value="1"/>
</dbReference>
<protein>
    <recommendedName>
        <fullName evidence="18">TonB-dependent receptor</fullName>
    </recommendedName>
</protein>
<accession>A0A139SPI2</accession>
<keyword evidence="17" id="KW-1185">Reference proteome</keyword>
<organism evidence="16 17">
    <name type="scientific">Cephaloticoccus capnophilus</name>
    <dbReference type="NCBI Taxonomy" id="1548208"/>
    <lineage>
        <taxon>Bacteria</taxon>
        <taxon>Pseudomonadati</taxon>
        <taxon>Verrucomicrobiota</taxon>
        <taxon>Opitutia</taxon>
        <taxon>Opitutales</taxon>
        <taxon>Opitutaceae</taxon>
        <taxon>Cephaloticoccus</taxon>
    </lineage>
</organism>
<dbReference type="InterPro" id="IPR037066">
    <property type="entry name" value="Plug_dom_sf"/>
</dbReference>
<keyword evidence="8" id="KW-0406">Ion transport</keyword>
<gene>
    <name evidence="16" type="ORF">AXK12_03305</name>
</gene>
<evidence type="ECO:0000259" key="15">
    <source>
        <dbReference type="Pfam" id="PF07715"/>
    </source>
</evidence>
<keyword evidence="9 13" id="KW-0798">TonB box</keyword>
<dbReference type="Gene3D" id="2.40.170.20">
    <property type="entry name" value="TonB-dependent receptor, beta-barrel domain"/>
    <property type="match status" value="1"/>
</dbReference>
<keyword evidence="10 12" id="KW-0472">Membrane</keyword>
<dbReference type="Gene3D" id="2.170.130.10">
    <property type="entry name" value="TonB-dependent receptor, plug domain"/>
    <property type="match status" value="1"/>
</dbReference>
<dbReference type="PROSITE" id="PS52016">
    <property type="entry name" value="TONB_DEPENDENT_REC_3"/>
    <property type="match status" value="1"/>
</dbReference>
<keyword evidence="6" id="KW-0732">Signal</keyword>
<dbReference type="InterPro" id="IPR000531">
    <property type="entry name" value="Beta-barrel_TonB"/>
</dbReference>
<evidence type="ECO:0000256" key="5">
    <source>
        <dbReference type="ARBA" id="ARBA00022692"/>
    </source>
</evidence>
<evidence type="ECO:0000259" key="14">
    <source>
        <dbReference type="Pfam" id="PF00593"/>
    </source>
</evidence>
<dbReference type="RefSeq" id="WP_068711237.1">
    <property type="nucleotide sequence ID" value="NZ_LSZP01000025.1"/>
</dbReference>
<keyword evidence="3 12" id="KW-1134">Transmembrane beta strand</keyword>
<dbReference type="Proteomes" id="UP000071392">
    <property type="component" value="Unassembled WGS sequence"/>
</dbReference>
<comment type="similarity">
    <text evidence="12 13">Belongs to the TonB-dependent receptor family.</text>
</comment>
<keyword evidence="2 12" id="KW-0813">Transport</keyword>
<dbReference type="GO" id="GO:0015344">
    <property type="term" value="F:siderophore uptake transmembrane transporter activity"/>
    <property type="evidence" value="ECO:0007669"/>
    <property type="project" value="TreeGrafter"/>
</dbReference>
<feature type="domain" description="TonB-dependent receptor-like beta-barrel" evidence="14">
    <location>
        <begin position="277"/>
        <end position="706"/>
    </location>
</feature>
<sequence length="736" mass="82350">MLSLAVATYAQQTPAQNDEEIVRLSPFSVSESADIGRYQAAEASSGTRVRMNLMDSTQSISVVTSEFMQDIGTARLTDAIKYVAGLSNQGGFPLLMDVMNVRGFSDYDLTLDGFAQFSLANQDPIIVERIEFVKGPNAILAPQGLPGGVVNNISKKPLFTNKGYLSYQVGRYDSNRAELDANYVVNDKLAVRVVGAFTDADDYGQRVFHQNTTAMPMFTYRLSPTTEFTLQFQVQKADILAAGRAPLSLYAVGRNNIHLSEGLPRDFQHVGRNITAHQKSHNTRFQLSAQITDKLSMRVAGNWVESDVRSNFLGSSAPYLGQTGVVVDPIQLNPITGEWYWDGTFNDNPTYKLGGLKEWPVRMRGNFQNDFVYEHTAANWKSQTVAGYAFNYISQHFRQTNYADDGIYYDFANNYTPPAYAFDPDIDWHFNSSDRHRGNQVYIYEVINLFDDRLVLSGSLSQNRYASNVYNNQTGVRIDSRAEATLPSAGFVYKMTPGVSVFYGYSKQEVLVGGDPGLGIPAHTRPGRQHEGGLRLRLFDGRLYATATYFDILQENLWRDNPENNRVPIPFPLKPAVNTSVSSKGVEFELAWAPNENFSLIGSYTNFKFRDDENMRGPNVAEETAAMWASYTFTQGALSGLRVGLGANYVGERAGDAEGRWTSPPAGYDPVRVQPVFWMPSYIVAEASASYRFNKNWQAQLSIHNLLDKDYITGSELRRVFVSTPINPKLTLRYEF</sequence>
<keyword evidence="11 12" id="KW-0998">Cell outer membrane</keyword>
<evidence type="ECO:0000256" key="3">
    <source>
        <dbReference type="ARBA" id="ARBA00022452"/>
    </source>
</evidence>
<dbReference type="EMBL" id="LSZP01000025">
    <property type="protein sequence ID" value="KXU36456.1"/>
    <property type="molecule type" value="Genomic_DNA"/>
</dbReference>
<evidence type="ECO:0000256" key="13">
    <source>
        <dbReference type="RuleBase" id="RU003357"/>
    </source>
</evidence>
<evidence type="ECO:0000256" key="6">
    <source>
        <dbReference type="ARBA" id="ARBA00022729"/>
    </source>
</evidence>
<keyword evidence="5 12" id="KW-0812">Transmembrane</keyword>
<evidence type="ECO:0000256" key="11">
    <source>
        <dbReference type="ARBA" id="ARBA00023237"/>
    </source>
</evidence>
<proteinExistence type="inferred from homology"/>
<name>A0A139SPI2_9BACT</name>
<evidence type="ECO:0008006" key="18">
    <source>
        <dbReference type="Google" id="ProtNLM"/>
    </source>
</evidence>